<reference evidence="1 2" key="2">
    <citation type="journal article" date="2022" name="Mol. Ecol. Resour.">
        <title>The genomes of chicory, endive, great burdock and yacon provide insights into Asteraceae paleo-polyploidization history and plant inulin production.</title>
        <authorList>
            <person name="Fan W."/>
            <person name="Wang S."/>
            <person name="Wang H."/>
            <person name="Wang A."/>
            <person name="Jiang F."/>
            <person name="Liu H."/>
            <person name="Zhao H."/>
            <person name="Xu D."/>
            <person name="Zhang Y."/>
        </authorList>
    </citation>
    <scope>NUCLEOTIDE SEQUENCE [LARGE SCALE GENOMIC DNA]</scope>
    <source>
        <strain evidence="2">cv. Punajuju</strain>
        <tissue evidence="1">Leaves</tissue>
    </source>
</reference>
<reference evidence="2" key="1">
    <citation type="journal article" date="2022" name="Mol. Ecol. Resour.">
        <title>The genomes of chicory, endive, great burdock and yacon provide insights into Asteraceae palaeo-polyploidization history and plant inulin production.</title>
        <authorList>
            <person name="Fan W."/>
            <person name="Wang S."/>
            <person name="Wang H."/>
            <person name="Wang A."/>
            <person name="Jiang F."/>
            <person name="Liu H."/>
            <person name="Zhao H."/>
            <person name="Xu D."/>
            <person name="Zhang Y."/>
        </authorList>
    </citation>
    <scope>NUCLEOTIDE SEQUENCE [LARGE SCALE GENOMIC DNA]</scope>
    <source>
        <strain evidence="2">cv. Punajuju</strain>
    </source>
</reference>
<protein>
    <submittedName>
        <fullName evidence="1">Uncharacterized protein</fullName>
    </submittedName>
</protein>
<dbReference type="Proteomes" id="UP001055811">
    <property type="component" value="Linkage Group LG09"/>
</dbReference>
<keyword evidence="2" id="KW-1185">Reference proteome</keyword>
<organism evidence="1 2">
    <name type="scientific">Cichorium intybus</name>
    <name type="common">Chicory</name>
    <dbReference type="NCBI Taxonomy" id="13427"/>
    <lineage>
        <taxon>Eukaryota</taxon>
        <taxon>Viridiplantae</taxon>
        <taxon>Streptophyta</taxon>
        <taxon>Embryophyta</taxon>
        <taxon>Tracheophyta</taxon>
        <taxon>Spermatophyta</taxon>
        <taxon>Magnoliopsida</taxon>
        <taxon>eudicotyledons</taxon>
        <taxon>Gunneridae</taxon>
        <taxon>Pentapetalae</taxon>
        <taxon>asterids</taxon>
        <taxon>campanulids</taxon>
        <taxon>Asterales</taxon>
        <taxon>Asteraceae</taxon>
        <taxon>Cichorioideae</taxon>
        <taxon>Cichorieae</taxon>
        <taxon>Cichoriinae</taxon>
        <taxon>Cichorium</taxon>
    </lineage>
</organism>
<sequence>MPNQRISWIRITGIFAQLWDPNVFKVIGSKLRRILVPLEGQYDANDISGEDSWRFNERRADLDDDTNSKGIYDTFDDGVDGERVDEVHYRVPSEEEDDGNKVDGLNMDVQIFEERVVNDEKGNLVGN</sequence>
<evidence type="ECO:0000313" key="2">
    <source>
        <dbReference type="Proteomes" id="UP001055811"/>
    </source>
</evidence>
<name>A0ACB8YXG7_CICIN</name>
<gene>
    <name evidence="1" type="ORF">L2E82_47712</name>
</gene>
<dbReference type="EMBL" id="CM042017">
    <property type="protein sequence ID" value="KAI3689745.1"/>
    <property type="molecule type" value="Genomic_DNA"/>
</dbReference>
<evidence type="ECO:0000313" key="1">
    <source>
        <dbReference type="EMBL" id="KAI3689745.1"/>
    </source>
</evidence>
<comment type="caution">
    <text evidence="1">The sequence shown here is derived from an EMBL/GenBank/DDBJ whole genome shotgun (WGS) entry which is preliminary data.</text>
</comment>
<proteinExistence type="predicted"/>
<accession>A0ACB8YXG7</accession>